<name>A0AAN9UJ91_9PEZI</name>
<protein>
    <recommendedName>
        <fullName evidence="6">Berberine/berberine-like domain-containing protein</fullName>
    </recommendedName>
</protein>
<organism evidence="4 5">
    <name type="scientific">Cytospora paraplurivora</name>
    <dbReference type="NCBI Taxonomy" id="2898453"/>
    <lineage>
        <taxon>Eukaryota</taxon>
        <taxon>Fungi</taxon>
        <taxon>Dikarya</taxon>
        <taxon>Ascomycota</taxon>
        <taxon>Pezizomycotina</taxon>
        <taxon>Sordariomycetes</taxon>
        <taxon>Sordariomycetidae</taxon>
        <taxon>Diaporthales</taxon>
        <taxon>Cytosporaceae</taxon>
        <taxon>Cytospora</taxon>
    </lineage>
</organism>
<dbReference type="Gene3D" id="3.40.462.20">
    <property type="match status" value="1"/>
</dbReference>
<proteinExistence type="predicted"/>
<evidence type="ECO:0000313" key="5">
    <source>
        <dbReference type="Proteomes" id="UP001320245"/>
    </source>
</evidence>
<reference evidence="4 5" key="1">
    <citation type="journal article" date="2023" name="PLoS ONE">
        <title>Cytospora paraplurivora sp. nov. isolated from orchards with fruit tree decline syndrome in Ontario, Canada.</title>
        <authorList>
            <person name="Ilyukhin E."/>
            <person name="Nguyen H.D.T."/>
            <person name="Castle A.J."/>
            <person name="Ellouze W."/>
        </authorList>
    </citation>
    <scope>NUCLEOTIDE SEQUENCE [LARGE SCALE GENOMIC DNA]</scope>
    <source>
        <strain evidence="4 5">FDS-564</strain>
    </source>
</reference>
<dbReference type="GO" id="GO:0016491">
    <property type="term" value="F:oxidoreductase activity"/>
    <property type="evidence" value="ECO:0007669"/>
    <property type="project" value="UniProtKB-KW"/>
</dbReference>
<evidence type="ECO:0000256" key="1">
    <source>
        <dbReference type="ARBA" id="ARBA00022630"/>
    </source>
</evidence>
<evidence type="ECO:0000256" key="3">
    <source>
        <dbReference type="ARBA" id="ARBA00023002"/>
    </source>
</evidence>
<sequence length="277" mass="30488">MVDISIYQYHNDLYTVPLPTYGKILVVGNDEAYAVLDAYATWKITTASDTNGTVALVLGLESIFLGLLYAKHVAERPAMCSAFDNITPLVTAVPPTKGTVAHLSSIAGATAYSASARHDYRSIATKIDAQLYNDVYDCWFELATAVKSATGANHTFSPQPVSRELALAGKARGGNALGIPEEGHLWWTTLIDWENEADDDTVRNVSIATTETWKELAEQRWLLITYVYINDTLGDQNPMATYGEANIKKLKDVARRYDPDQVFLTRSSRPSSMMAPL</sequence>
<keyword evidence="1" id="KW-0285">Flavoprotein</keyword>
<dbReference type="EMBL" id="JAJSPL020000004">
    <property type="protein sequence ID" value="KAK7747505.1"/>
    <property type="molecule type" value="Genomic_DNA"/>
</dbReference>
<dbReference type="InterPro" id="IPR050416">
    <property type="entry name" value="FAD-linked_Oxidoreductase"/>
</dbReference>
<keyword evidence="5" id="KW-1185">Reference proteome</keyword>
<comment type="caution">
    <text evidence="4">The sequence shown here is derived from an EMBL/GenBank/DDBJ whole genome shotgun (WGS) entry which is preliminary data.</text>
</comment>
<dbReference type="Proteomes" id="UP001320245">
    <property type="component" value="Unassembled WGS sequence"/>
</dbReference>
<dbReference type="PANTHER" id="PTHR42973:SF54">
    <property type="entry name" value="FAD-BINDING PCMH-TYPE DOMAIN-CONTAINING PROTEIN"/>
    <property type="match status" value="1"/>
</dbReference>
<evidence type="ECO:0000256" key="2">
    <source>
        <dbReference type="ARBA" id="ARBA00022827"/>
    </source>
</evidence>
<dbReference type="InterPro" id="IPR016169">
    <property type="entry name" value="FAD-bd_PCMH_sub2"/>
</dbReference>
<dbReference type="Gene3D" id="3.30.465.10">
    <property type="match status" value="1"/>
</dbReference>
<evidence type="ECO:0008006" key="6">
    <source>
        <dbReference type="Google" id="ProtNLM"/>
    </source>
</evidence>
<dbReference type="AlphaFoldDB" id="A0AAN9UJ91"/>
<keyword evidence="2" id="KW-0274">FAD</keyword>
<gene>
    <name evidence="4" type="ORF">SLS53_001760</name>
</gene>
<accession>A0AAN9UJ91</accession>
<keyword evidence="3" id="KW-0560">Oxidoreductase</keyword>
<dbReference type="PANTHER" id="PTHR42973">
    <property type="entry name" value="BINDING OXIDOREDUCTASE, PUTATIVE (AFU_ORTHOLOGUE AFUA_1G17690)-RELATED"/>
    <property type="match status" value="1"/>
</dbReference>
<evidence type="ECO:0000313" key="4">
    <source>
        <dbReference type="EMBL" id="KAK7747505.1"/>
    </source>
</evidence>